<dbReference type="Proteomes" id="UP000237378">
    <property type="component" value="Unassembled WGS sequence"/>
</dbReference>
<name>A0A2S3XBJ4_PSEPU</name>
<protein>
    <submittedName>
        <fullName evidence="1">Uncharacterized protein</fullName>
    </submittedName>
</protein>
<evidence type="ECO:0000313" key="2">
    <source>
        <dbReference type="Proteomes" id="UP000237378"/>
    </source>
</evidence>
<gene>
    <name evidence="1" type="ORF">BGP82_00340</name>
</gene>
<accession>A0A2S3XBJ4</accession>
<comment type="caution">
    <text evidence="1">The sequence shown here is derived from an EMBL/GenBank/DDBJ whole genome shotgun (WGS) entry which is preliminary data.</text>
</comment>
<evidence type="ECO:0000313" key="1">
    <source>
        <dbReference type="EMBL" id="POG12948.1"/>
    </source>
</evidence>
<organism evidence="1 2">
    <name type="scientific">Pseudomonas putida</name>
    <name type="common">Arthrobacter siderocapsulatus</name>
    <dbReference type="NCBI Taxonomy" id="303"/>
    <lineage>
        <taxon>Bacteria</taxon>
        <taxon>Pseudomonadati</taxon>
        <taxon>Pseudomonadota</taxon>
        <taxon>Gammaproteobacteria</taxon>
        <taxon>Pseudomonadales</taxon>
        <taxon>Pseudomonadaceae</taxon>
        <taxon>Pseudomonas</taxon>
    </lineage>
</organism>
<proteinExistence type="predicted"/>
<sequence length="98" mass="10723">MAFYHVAFTACMTIQGGPHDCQPEKMVDTKFMGLVNCYSAAKQVEDMAVQSANKSASEQNVTLSDVKITTRCLTLKEGEEFLIKNGPTALIVTGKEFN</sequence>
<dbReference type="RefSeq" id="WP_103469017.1">
    <property type="nucleotide sequence ID" value="NZ_MING01000019.1"/>
</dbReference>
<dbReference type="AlphaFoldDB" id="A0A2S3XBJ4"/>
<reference evidence="1 2" key="1">
    <citation type="submission" date="2016-08" db="EMBL/GenBank/DDBJ databases">
        <authorList>
            <person name="Seilhamer J.J."/>
        </authorList>
    </citation>
    <scope>NUCLEOTIDE SEQUENCE [LARGE SCALE GENOMIC DNA]</scope>
    <source>
        <strain evidence="1 2">KH-18-2</strain>
    </source>
</reference>
<dbReference type="EMBL" id="MING01000019">
    <property type="protein sequence ID" value="POG12948.1"/>
    <property type="molecule type" value="Genomic_DNA"/>
</dbReference>
<reference evidence="1 2" key="2">
    <citation type="submission" date="2018-03" db="EMBL/GenBank/DDBJ databases">
        <title>Draft genome of Pseudomonas putida strain KH-18-2.</title>
        <authorList>
            <person name="Yoshizawa S."/>
            <person name="Khan N.H."/>
            <person name="Nishimura M."/>
            <person name="Chiura H.X."/>
            <person name="Ogura Y."/>
            <person name="Hayashi T."/>
            <person name="Kogure K."/>
        </authorList>
    </citation>
    <scope>NUCLEOTIDE SEQUENCE [LARGE SCALE GENOMIC DNA]</scope>
    <source>
        <strain evidence="1 2">KH-18-2</strain>
    </source>
</reference>